<gene>
    <name evidence="4" type="primary">vacJ_1</name>
    <name evidence="4" type="ORF">NCTC5798_02501</name>
</gene>
<keyword evidence="2" id="KW-0732">Signal</keyword>
<evidence type="ECO:0000313" key="5">
    <source>
        <dbReference type="Proteomes" id="UP000255534"/>
    </source>
</evidence>
<evidence type="ECO:0000256" key="2">
    <source>
        <dbReference type="ARBA" id="ARBA00022729"/>
    </source>
</evidence>
<reference evidence="4 5" key="1">
    <citation type="submission" date="2018-06" db="EMBL/GenBank/DDBJ databases">
        <authorList>
            <consortium name="Pathogen Informatics"/>
            <person name="Doyle S."/>
        </authorList>
    </citation>
    <scope>NUCLEOTIDE SEQUENCE [LARGE SCALE GENOMIC DNA]</scope>
    <source>
        <strain evidence="4 5">NCTC5798</strain>
    </source>
</reference>
<comment type="similarity">
    <text evidence="1">Belongs to the MlaA family.</text>
</comment>
<proteinExistence type="inferred from homology"/>
<dbReference type="PANTHER" id="PTHR30035:SF3">
    <property type="entry name" value="INTERMEMBRANE PHOSPHOLIPID TRANSPORT SYSTEM LIPOPROTEIN MLAA"/>
    <property type="match status" value="1"/>
</dbReference>
<dbReference type="EMBL" id="UGXK01000001">
    <property type="protein sequence ID" value="SUG71351.1"/>
    <property type="molecule type" value="Genomic_DNA"/>
</dbReference>
<accession>A0A379UTW4</accession>
<dbReference type="AlphaFoldDB" id="A0A379UTW4"/>
<evidence type="ECO:0000313" key="4">
    <source>
        <dbReference type="EMBL" id="SUG71351.1"/>
    </source>
</evidence>
<dbReference type="GO" id="GO:0016020">
    <property type="term" value="C:membrane"/>
    <property type="evidence" value="ECO:0007669"/>
    <property type="project" value="InterPro"/>
</dbReference>
<dbReference type="PANTHER" id="PTHR30035">
    <property type="entry name" value="LIPOPROTEIN VACJ-RELATED"/>
    <property type="match status" value="1"/>
</dbReference>
<dbReference type="InterPro" id="IPR007428">
    <property type="entry name" value="MlaA"/>
</dbReference>
<keyword evidence="4" id="KW-0449">Lipoprotein</keyword>
<dbReference type="GO" id="GO:0120010">
    <property type="term" value="P:intermembrane phospholipid transfer"/>
    <property type="evidence" value="ECO:0007669"/>
    <property type="project" value="TreeGrafter"/>
</dbReference>
<evidence type="ECO:0000256" key="3">
    <source>
        <dbReference type="SAM" id="MobiDB-lite"/>
    </source>
</evidence>
<dbReference type="Pfam" id="PF04333">
    <property type="entry name" value="MlaA"/>
    <property type="match status" value="1"/>
</dbReference>
<evidence type="ECO:0000256" key="1">
    <source>
        <dbReference type="ARBA" id="ARBA00010634"/>
    </source>
</evidence>
<sequence>MADTLYPVLSWLTWPMSIGKWTIEGIETRAQLLDSDGLLRQSSDPYIMVREAYFQRHDFIANGGKLKPQENPNAQAIQDELKEIDSE</sequence>
<name>A0A379UTW4_SALET</name>
<organism evidence="4 5">
    <name type="scientific">Salmonella enterica I</name>
    <dbReference type="NCBI Taxonomy" id="59201"/>
    <lineage>
        <taxon>Bacteria</taxon>
        <taxon>Pseudomonadati</taxon>
        <taxon>Pseudomonadota</taxon>
        <taxon>Gammaproteobacteria</taxon>
        <taxon>Enterobacterales</taxon>
        <taxon>Enterobacteriaceae</taxon>
        <taxon>Salmonella</taxon>
    </lineage>
</organism>
<feature type="region of interest" description="Disordered" evidence="3">
    <location>
        <begin position="64"/>
        <end position="87"/>
    </location>
</feature>
<dbReference type="Proteomes" id="UP000255534">
    <property type="component" value="Unassembled WGS sequence"/>
</dbReference>
<protein>
    <submittedName>
        <fullName evidence="4">VacJ lipoprotein</fullName>
    </submittedName>
</protein>